<comment type="caution">
    <text evidence="1">The sequence shown here is derived from an EMBL/GenBank/DDBJ whole genome shotgun (WGS) entry which is preliminary data.</text>
</comment>
<dbReference type="RefSeq" id="WP_305990527.1">
    <property type="nucleotide sequence ID" value="NZ_JAVAMP010000001.1"/>
</dbReference>
<organism evidence="1 2">
    <name type="scientific">Chengkuizengella axinellae</name>
    <dbReference type="NCBI Taxonomy" id="3064388"/>
    <lineage>
        <taxon>Bacteria</taxon>
        <taxon>Bacillati</taxon>
        <taxon>Bacillota</taxon>
        <taxon>Bacilli</taxon>
        <taxon>Bacillales</taxon>
        <taxon>Paenibacillaceae</taxon>
        <taxon>Chengkuizengella</taxon>
    </lineage>
</organism>
<proteinExistence type="predicted"/>
<dbReference type="Proteomes" id="UP001231941">
    <property type="component" value="Unassembled WGS sequence"/>
</dbReference>
<reference evidence="1 2" key="1">
    <citation type="submission" date="2023-08" db="EMBL/GenBank/DDBJ databases">
        <authorList>
            <person name="Park J.-S."/>
        </authorList>
    </citation>
    <scope>NUCLEOTIDE SEQUENCE [LARGE SCALE GENOMIC DNA]</scope>
    <source>
        <strain evidence="1 2">2205SS18-9</strain>
    </source>
</reference>
<keyword evidence="2" id="KW-1185">Reference proteome</keyword>
<sequence>MYDFMYDHKQYDRIEIEITYFDTASVDDPYGGEGTIILPSDIATPVATINFCVFCVKNPPFLIFLYKMKIHMPGSISMNWYVLELAGATLTYLCSIQKSESHSNTIIDQS</sequence>
<evidence type="ECO:0000313" key="2">
    <source>
        <dbReference type="Proteomes" id="UP001231941"/>
    </source>
</evidence>
<protein>
    <submittedName>
        <fullName evidence="1">Uncharacterized protein</fullName>
    </submittedName>
</protein>
<accession>A0ABT9IV79</accession>
<dbReference type="EMBL" id="JAVAMP010000001">
    <property type="protein sequence ID" value="MDP5273243.1"/>
    <property type="molecule type" value="Genomic_DNA"/>
</dbReference>
<gene>
    <name evidence="1" type="ORF">Q5Y73_03935</name>
</gene>
<evidence type="ECO:0000313" key="1">
    <source>
        <dbReference type="EMBL" id="MDP5273243.1"/>
    </source>
</evidence>
<name>A0ABT9IV79_9BACL</name>